<dbReference type="Pfam" id="PF00392">
    <property type="entry name" value="GntR"/>
    <property type="match status" value="1"/>
</dbReference>
<dbReference type="InterPro" id="IPR000524">
    <property type="entry name" value="Tscrpt_reg_HTH_GntR"/>
</dbReference>
<dbReference type="GO" id="GO:0003677">
    <property type="term" value="F:DNA binding"/>
    <property type="evidence" value="ECO:0007669"/>
    <property type="project" value="UniProtKB-KW"/>
</dbReference>
<dbReference type="AlphaFoldDB" id="A0A1E3AJQ8"/>
<dbReference type="Gene3D" id="1.10.10.10">
    <property type="entry name" value="Winged helix-like DNA-binding domain superfamily/Winged helix DNA-binding domain"/>
    <property type="match status" value="1"/>
</dbReference>
<evidence type="ECO:0000313" key="5">
    <source>
        <dbReference type="EMBL" id="ODM08661.1"/>
    </source>
</evidence>
<dbReference type="EMBL" id="MCGH01000001">
    <property type="protein sequence ID" value="ODM08661.1"/>
    <property type="molecule type" value="Genomic_DNA"/>
</dbReference>
<keyword evidence="2" id="KW-0238">DNA-binding</keyword>
<keyword evidence="1" id="KW-0805">Transcription regulation</keyword>
<evidence type="ECO:0000259" key="4">
    <source>
        <dbReference type="PROSITE" id="PS50949"/>
    </source>
</evidence>
<dbReference type="SUPFAM" id="SSF46785">
    <property type="entry name" value="Winged helix' DNA-binding domain"/>
    <property type="match status" value="1"/>
</dbReference>
<dbReference type="InterPro" id="IPR036390">
    <property type="entry name" value="WH_DNA-bd_sf"/>
</dbReference>
<dbReference type="SMART" id="SM00345">
    <property type="entry name" value="HTH_GNTR"/>
    <property type="match status" value="1"/>
</dbReference>
<organism evidence="5 6">
    <name type="scientific">Eisenbergiella tayi</name>
    <dbReference type="NCBI Taxonomy" id="1432052"/>
    <lineage>
        <taxon>Bacteria</taxon>
        <taxon>Bacillati</taxon>
        <taxon>Bacillota</taxon>
        <taxon>Clostridia</taxon>
        <taxon>Lachnospirales</taxon>
        <taxon>Lachnospiraceae</taxon>
        <taxon>Eisenbergiella</taxon>
    </lineage>
</organism>
<dbReference type="Proteomes" id="UP000094067">
    <property type="component" value="Unassembled WGS sequence"/>
</dbReference>
<dbReference type="InterPro" id="IPR036388">
    <property type="entry name" value="WH-like_DNA-bd_sf"/>
</dbReference>
<dbReference type="InterPro" id="IPR008920">
    <property type="entry name" value="TF_FadR/GntR_C"/>
</dbReference>
<dbReference type="SUPFAM" id="SSF48008">
    <property type="entry name" value="GntR ligand-binding domain-like"/>
    <property type="match status" value="1"/>
</dbReference>
<keyword evidence="3" id="KW-0804">Transcription</keyword>
<dbReference type="Gene3D" id="1.20.120.530">
    <property type="entry name" value="GntR ligand-binding domain-like"/>
    <property type="match status" value="1"/>
</dbReference>
<dbReference type="PATRIC" id="fig|1432052.4.peg.322"/>
<sequence length="219" mass="25510">MQLTEDVNFTTEKKELLSEKIHDEILELIIKNASEEEQVLNEKRLVELFGVSKAPVREALIKLCSEGVLRNVPRYGYVVVKMKEKDARDILKLRCILELEALKDGFGAIVQYHLEDIKRHIDNAALMQQEPVDVWKVWEDNEAFHLLLASYADNQLLNKFLKESLSIQKRIYAQFSWNKKQSMDDQLDKEPHVGIYQALCDKDLEKAQELLRRDISSVL</sequence>
<evidence type="ECO:0000256" key="3">
    <source>
        <dbReference type="ARBA" id="ARBA00023163"/>
    </source>
</evidence>
<evidence type="ECO:0000313" key="6">
    <source>
        <dbReference type="Proteomes" id="UP000094067"/>
    </source>
</evidence>
<dbReference type="PANTHER" id="PTHR43537:SF24">
    <property type="entry name" value="GLUCONATE OPERON TRANSCRIPTIONAL REPRESSOR"/>
    <property type="match status" value="1"/>
</dbReference>
<protein>
    <submittedName>
        <fullName evidence="5">Putative HTH-type transcriptional regulator YdfH</fullName>
    </submittedName>
</protein>
<dbReference type="Pfam" id="PF07729">
    <property type="entry name" value="FCD"/>
    <property type="match status" value="1"/>
</dbReference>
<proteinExistence type="predicted"/>
<dbReference type="PROSITE" id="PS50949">
    <property type="entry name" value="HTH_GNTR"/>
    <property type="match status" value="1"/>
</dbReference>
<dbReference type="PANTHER" id="PTHR43537">
    <property type="entry name" value="TRANSCRIPTIONAL REGULATOR, GNTR FAMILY"/>
    <property type="match status" value="1"/>
</dbReference>
<gene>
    <name evidence="5" type="primary">ydfH_2</name>
    <name evidence="5" type="ORF">BEI61_00290</name>
</gene>
<reference evidence="5 6" key="1">
    <citation type="submission" date="2016-07" db="EMBL/GenBank/DDBJ databases">
        <title>Characterization of isolates of Eisenbergiella tayi derived from blood cultures, using whole genome sequencing.</title>
        <authorList>
            <person name="Burdz T."/>
            <person name="Wiebe D."/>
            <person name="Huynh C."/>
            <person name="Bernard K."/>
        </authorList>
    </citation>
    <scope>NUCLEOTIDE SEQUENCE [LARGE SCALE GENOMIC DNA]</scope>
    <source>
        <strain evidence="5 6">NML 110608</strain>
    </source>
</reference>
<comment type="caution">
    <text evidence="5">The sequence shown here is derived from an EMBL/GenBank/DDBJ whole genome shotgun (WGS) entry which is preliminary data.</text>
</comment>
<evidence type="ECO:0000256" key="1">
    <source>
        <dbReference type="ARBA" id="ARBA00023015"/>
    </source>
</evidence>
<feature type="domain" description="HTH gntR-type" evidence="4">
    <location>
        <begin position="15"/>
        <end position="82"/>
    </location>
</feature>
<dbReference type="SMART" id="SM00895">
    <property type="entry name" value="FCD"/>
    <property type="match status" value="1"/>
</dbReference>
<dbReference type="GO" id="GO:0003700">
    <property type="term" value="F:DNA-binding transcription factor activity"/>
    <property type="evidence" value="ECO:0007669"/>
    <property type="project" value="InterPro"/>
</dbReference>
<name>A0A1E3AJQ8_9FIRM</name>
<dbReference type="RefSeq" id="WP_069150998.1">
    <property type="nucleotide sequence ID" value="NZ_DAWDRA010000190.1"/>
</dbReference>
<dbReference type="InterPro" id="IPR011711">
    <property type="entry name" value="GntR_C"/>
</dbReference>
<accession>A0A1E3AJQ8</accession>
<evidence type="ECO:0000256" key="2">
    <source>
        <dbReference type="ARBA" id="ARBA00023125"/>
    </source>
</evidence>